<dbReference type="InParanoid" id="A9WIT7"/>
<dbReference type="InterPro" id="IPR045155">
    <property type="entry name" value="Beta-lactam_cat"/>
</dbReference>
<dbReference type="PATRIC" id="fig|324602.8.peg.2938"/>
<evidence type="ECO:0000313" key="4">
    <source>
        <dbReference type="Proteomes" id="UP000002008"/>
    </source>
</evidence>
<organism evidence="3 4">
    <name type="scientific">Chloroflexus aurantiacus (strain ATCC 29366 / DSM 635 / J-10-fl)</name>
    <dbReference type="NCBI Taxonomy" id="324602"/>
    <lineage>
        <taxon>Bacteria</taxon>
        <taxon>Bacillati</taxon>
        <taxon>Chloroflexota</taxon>
        <taxon>Chloroflexia</taxon>
        <taxon>Chloroflexales</taxon>
        <taxon>Chloroflexineae</taxon>
        <taxon>Chloroflexaceae</taxon>
        <taxon>Chloroflexus</taxon>
    </lineage>
</organism>
<accession>A9WIT7</accession>
<dbReference type="PROSITE" id="PS51257">
    <property type="entry name" value="PROKAR_LIPOPROTEIN"/>
    <property type="match status" value="1"/>
</dbReference>
<reference evidence="4" key="1">
    <citation type="journal article" date="2011" name="BMC Genomics">
        <title>Complete genome sequence of the filamentous anoxygenic phototrophic bacterium Chloroflexus aurantiacus.</title>
        <authorList>
            <person name="Tang K.H."/>
            <person name="Barry K."/>
            <person name="Chertkov O."/>
            <person name="Dalin E."/>
            <person name="Han C.S."/>
            <person name="Hauser L.J."/>
            <person name="Honchak B.M."/>
            <person name="Karbach L.E."/>
            <person name="Land M.L."/>
            <person name="Lapidus A."/>
            <person name="Larimer F.W."/>
            <person name="Mikhailova N."/>
            <person name="Pitluck S."/>
            <person name="Pierson B.K."/>
            <person name="Blankenship R.E."/>
        </authorList>
    </citation>
    <scope>NUCLEOTIDE SEQUENCE [LARGE SCALE GENOMIC DNA]</scope>
    <source>
        <strain evidence="4">ATCC 29366 / DSM 635 / J-10-fl</strain>
    </source>
</reference>
<dbReference type="Pfam" id="PF13354">
    <property type="entry name" value="Beta-lactamase2"/>
    <property type="match status" value="2"/>
</dbReference>
<dbReference type="KEGG" id="cau:Caur_2608"/>
<keyword evidence="4" id="KW-1185">Reference proteome</keyword>
<dbReference type="HOGENOM" id="CLU_527729_0_0_0"/>
<dbReference type="Gene3D" id="3.40.710.10">
    <property type="entry name" value="DD-peptidase/beta-lactamase superfamily"/>
    <property type="match status" value="1"/>
</dbReference>
<dbReference type="GO" id="GO:0008800">
    <property type="term" value="F:beta-lactamase activity"/>
    <property type="evidence" value="ECO:0000318"/>
    <property type="project" value="GO_Central"/>
</dbReference>
<dbReference type="EMBL" id="CP000909">
    <property type="protein sequence ID" value="ABY35814.1"/>
    <property type="molecule type" value="Genomic_DNA"/>
</dbReference>
<dbReference type="InterPro" id="IPR012338">
    <property type="entry name" value="Beta-lactam/transpept-like"/>
</dbReference>
<evidence type="ECO:0000256" key="1">
    <source>
        <dbReference type="SAM" id="SignalP"/>
    </source>
</evidence>
<sequence>MNLRPRLFAIALICMAFIAGCTSTPRASMPSEPVLAAAPTQPVIPTPLPTPVPVYADGTEVAGVPIGGLTVAEAEAALSSALSARVTPLRLVAGAYTQTIEPTAINLHADPAALLAAAAPALGSSTPVRVPLQLSFDETALREQMTTFAAESALPPQVTVITSTDVLSRSFAYIPGRAIDLDRSLEIVSGLLRRGRATEPIALTLWPTTEQPRASLEQLTTQLEEMAEAWDGVAGVYLYDLATGAEVAVNARSVFPGASTIKTAIMLYAYTKLETFTERQWRRMRLMIIESDNLAANDILAAGAGGTGTDLAFRGAEEMSDMLADLGLEYLYLYVPYESTDYIRLYNVRYRCGPRDPVGEPPYTETGCALRATPYAIGQIYRMIDECARGEGVLLEKFELLNPDRCQEMLDLLAENGDNSRMVAGLPEGVRVEHKSGWIDNTQADAGIVRSPGGDYVLAVYVYKPLGDRAAWPDSLLGGAIADFSRLVYTAYNPIQIDPASQGDTP</sequence>
<dbReference type="PANTHER" id="PTHR35333:SF3">
    <property type="entry name" value="BETA-LACTAMASE-TYPE TRANSPEPTIDASE FOLD CONTAINING PROTEIN"/>
    <property type="match status" value="1"/>
</dbReference>
<dbReference type="eggNOG" id="COG2367">
    <property type="taxonomic scope" value="Bacteria"/>
</dbReference>
<dbReference type="InterPro" id="IPR000871">
    <property type="entry name" value="Beta-lactam_class-A"/>
</dbReference>
<feature type="signal peptide" evidence="1">
    <location>
        <begin position="1"/>
        <end position="27"/>
    </location>
</feature>
<protein>
    <recommendedName>
        <fullName evidence="2">Beta-lactamase class A catalytic domain-containing protein</fullName>
    </recommendedName>
</protein>
<dbReference type="AlphaFoldDB" id="A9WIT7"/>
<dbReference type="GO" id="GO:0030655">
    <property type="term" value="P:beta-lactam antibiotic catabolic process"/>
    <property type="evidence" value="ECO:0007669"/>
    <property type="project" value="InterPro"/>
</dbReference>
<feature type="chain" id="PRO_5002744014" description="Beta-lactamase class A catalytic domain-containing protein" evidence="1">
    <location>
        <begin position="28"/>
        <end position="506"/>
    </location>
</feature>
<keyword evidence="1" id="KW-0732">Signal</keyword>
<dbReference type="GO" id="GO:0046677">
    <property type="term" value="P:response to antibiotic"/>
    <property type="evidence" value="ECO:0007669"/>
    <property type="project" value="InterPro"/>
</dbReference>
<gene>
    <name evidence="3" type="ordered locus">Caur_2608</name>
</gene>
<dbReference type="RefSeq" id="WP_012258467.1">
    <property type="nucleotide sequence ID" value="NC_010175.1"/>
</dbReference>
<dbReference type="PANTHER" id="PTHR35333">
    <property type="entry name" value="BETA-LACTAMASE"/>
    <property type="match status" value="1"/>
</dbReference>
<feature type="domain" description="Beta-lactamase class A catalytic" evidence="2">
    <location>
        <begin position="399"/>
        <end position="462"/>
    </location>
</feature>
<dbReference type="STRING" id="324602.Caur_2608"/>
<evidence type="ECO:0000313" key="3">
    <source>
        <dbReference type="EMBL" id="ABY35814.1"/>
    </source>
</evidence>
<feature type="domain" description="Beta-lactamase class A catalytic" evidence="2">
    <location>
        <begin position="235"/>
        <end position="274"/>
    </location>
</feature>
<evidence type="ECO:0000259" key="2">
    <source>
        <dbReference type="Pfam" id="PF13354"/>
    </source>
</evidence>
<dbReference type="EnsemblBacteria" id="ABY35814">
    <property type="protein sequence ID" value="ABY35814"/>
    <property type="gene ID" value="Caur_2608"/>
</dbReference>
<dbReference type="SUPFAM" id="SSF56601">
    <property type="entry name" value="beta-lactamase/transpeptidase-like"/>
    <property type="match status" value="1"/>
</dbReference>
<name>A9WIT7_CHLAA</name>
<proteinExistence type="predicted"/>
<dbReference type="Proteomes" id="UP000002008">
    <property type="component" value="Chromosome"/>
</dbReference>